<evidence type="ECO:0000313" key="3">
    <source>
        <dbReference type="Proteomes" id="UP000026960"/>
    </source>
</evidence>
<dbReference type="Gene3D" id="1.20.1280.50">
    <property type="match status" value="1"/>
</dbReference>
<dbReference type="Pfam" id="PF00646">
    <property type="entry name" value="F-box"/>
    <property type="match status" value="1"/>
</dbReference>
<evidence type="ECO:0000259" key="1">
    <source>
        <dbReference type="PROSITE" id="PS50181"/>
    </source>
</evidence>
<dbReference type="PANTHER" id="PTHR34223">
    <property type="entry name" value="OS11G0201299 PROTEIN"/>
    <property type="match status" value="1"/>
</dbReference>
<dbReference type="AlphaFoldDB" id="A0A0D3GWC4"/>
<dbReference type="SUPFAM" id="SSF52047">
    <property type="entry name" value="RNI-like"/>
    <property type="match status" value="1"/>
</dbReference>
<sequence length="233" mass="26859">MESNIGFNDRLSNLPDKLLHRIMSFLSVQEAVQICMLSTRWQHLWKSLPCVRINAMEFSTKKAFINFTNLFLLNHGPKPLDAFHLSITRSLDPIDFDDVDLWIFDVLSMEVKVLSIDLDHTRDLHLDPFIFRSSFLKRLHLASMNISEDLIRQILSCCKQLEDMEIIHCSMQTNNLLSQSLRKLKMIRTDACDSCVGVYEDLSIVMPSLRFLCLDARGCRVPILAEVSSVERA</sequence>
<dbReference type="Proteomes" id="UP000026960">
    <property type="component" value="Chromosome 8"/>
</dbReference>
<dbReference type="Gene3D" id="3.80.10.10">
    <property type="entry name" value="Ribonuclease Inhibitor"/>
    <property type="match status" value="1"/>
</dbReference>
<dbReference type="PaxDb" id="65489-OBART08G02920.1"/>
<dbReference type="EnsemblPlants" id="OBART08G02920.1">
    <property type="protein sequence ID" value="OBART08G02920.1"/>
    <property type="gene ID" value="OBART08G02920"/>
</dbReference>
<dbReference type="SUPFAM" id="SSF81383">
    <property type="entry name" value="F-box domain"/>
    <property type="match status" value="1"/>
</dbReference>
<dbReference type="Gramene" id="OBART08G02920.1">
    <property type="protein sequence ID" value="OBART08G02920.1"/>
    <property type="gene ID" value="OBART08G02920"/>
</dbReference>
<dbReference type="SMART" id="SM00256">
    <property type="entry name" value="FBOX"/>
    <property type="match status" value="1"/>
</dbReference>
<dbReference type="PROSITE" id="PS50181">
    <property type="entry name" value="FBOX"/>
    <property type="match status" value="1"/>
</dbReference>
<accession>A0A0D3GWC4</accession>
<dbReference type="PANTHER" id="PTHR34223:SF51">
    <property type="entry name" value="OS06G0556300 PROTEIN"/>
    <property type="match status" value="1"/>
</dbReference>
<reference evidence="2" key="1">
    <citation type="journal article" date="2009" name="Rice">
        <title>De Novo Next Generation Sequencing of Plant Genomes.</title>
        <authorList>
            <person name="Rounsley S."/>
            <person name="Marri P.R."/>
            <person name="Yu Y."/>
            <person name="He R."/>
            <person name="Sisneros N."/>
            <person name="Goicoechea J.L."/>
            <person name="Lee S.J."/>
            <person name="Angelova A."/>
            <person name="Kudrna D."/>
            <person name="Luo M."/>
            <person name="Affourtit J."/>
            <person name="Desany B."/>
            <person name="Knight J."/>
            <person name="Niazi F."/>
            <person name="Egholm M."/>
            <person name="Wing R.A."/>
        </authorList>
    </citation>
    <scope>NUCLEOTIDE SEQUENCE [LARGE SCALE GENOMIC DNA]</scope>
    <source>
        <strain evidence="2">cv. IRGC 105608</strain>
    </source>
</reference>
<dbReference type="InterPro" id="IPR036047">
    <property type="entry name" value="F-box-like_dom_sf"/>
</dbReference>
<feature type="domain" description="F-box" evidence="1">
    <location>
        <begin position="8"/>
        <end position="44"/>
    </location>
</feature>
<dbReference type="InterPro" id="IPR053197">
    <property type="entry name" value="F-box_SCFL_complex_component"/>
</dbReference>
<evidence type="ECO:0000313" key="2">
    <source>
        <dbReference type="EnsemblPlants" id="OBART08G02920.1"/>
    </source>
</evidence>
<keyword evidence="3" id="KW-1185">Reference proteome</keyword>
<dbReference type="InterPro" id="IPR001810">
    <property type="entry name" value="F-box_dom"/>
</dbReference>
<name>A0A0D3GWC4_9ORYZ</name>
<reference evidence="2" key="2">
    <citation type="submission" date="2015-03" db="UniProtKB">
        <authorList>
            <consortium name="EnsemblPlants"/>
        </authorList>
    </citation>
    <scope>IDENTIFICATION</scope>
</reference>
<dbReference type="HOGENOM" id="CLU_1191468_0_0_1"/>
<dbReference type="InterPro" id="IPR053781">
    <property type="entry name" value="F-box_AtFBL13-like"/>
</dbReference>
<proteinExistence type="predicted"/>
<dbReference type="STRING" id="65489.A0A0D3GWC4"/>
<dbReference type="InterPro" id="IPR032675">
    <property type="entry name" value="LRR_dom_sf"/>
</dbReference>
<dbReference type="CDD" id="cd22160">
    <property type="entry name" value="F-box_AtFBL13-like"/>
    <property type="match status" value="1"/>
</dbReference>
<organism evidence="2">
    <name type="scientific">Oryza barthii</name>
    <dbReference type="NCBI Taxonomy" id="65489"/>
    <lineage>
        <taxon>Eukaryota</taxon>
        <taxon>Viridiplantae</taxon>
        <taxon>Streptophyta</taxon>
        <taxon>Embryophyta</taxon>
        <taxon>Tracheophyta</taxon>
        <taxon>Spermatophyta</taxon>
        <taxon>Magnoliopsida</taxon>
        <taxon>Liliopsida</taxon>
        <taxon>Poales</taxon>
        <taxon>Poaceae</taxon>
        <taxon>BOP clade</taxon>
        <taxon>Oryzoideae</taxon>
        <taxon>Oryzeae</taxon>
        <taxon>Oryzinae</taxon>
        <taxon>Oryza</taxon>
    </lineage>
</organism>
<protein>
    <recommendedName>
        <fullName evidence="1">F-box domain-containing protein</fullName>
    </recommendedName>
</protein>
<dbReference type="eggNOG" id="ENOG502SVNQ">
    <property type="taxonomic scope" value="Eukaryota"/>
</dbReference>